<sequence length="133" mass="15439">MKELLEVKKIFDSLASTSSRKEKERILEKYKNNRMFVECLQFLLDSNILTGISKNKICKNLNNTSHNELENIYDMLDYLIKNNTGRNIDVKTIQVFASKDEKLKDFIFNLATKSIKLGITYKTVDKIMPGLII</sequence>
<reference evidence="1" key="1">
    <citation type="journal article" date="2018" name="Genome Biol.">
        <title>SKESA: strategic k-mer extension for scrupulous assemblies.</title>
        <authorList>
            <person name="Souvorov A."/>
            <person name="Agarwala R."/>
            <person name="Lipman D.J."/>
        </authorList>
    </citation>
    <scope>NUCLEOTIDE SEQUENCE</scope>
    <source>
        <strain evidence="1">HN1000</strain>
    </source>
</reference>
<dbReference type="EMBL" id="DAEPXK010000008">
    <property type="protein sequence ID" value="HBH1541646.1"/>
    <property type="molecule type" value="Genomic_DNA"/>
</dbReference>
<dbReference type="RefSeq" id="WP_021369973.1">
    <property type="nucleotide sequence ID" value="NZ_BING01000001.1"/>
</dbReference>
<protein>
    <submittedName>
        <fullName evidence="1">DNA ligase</fullName>
    </submittedName>
</protein>
<accession>A0AAN5VJU6</accession>
<reference evidence="1" key="2">
    <citation type="submission" date="2021-06" db="EMBL/GenBank/DDBJ databases">
        <authorList>
            <consortium name="NCBI Pathogen Detection Project"/>
        </authorList>
    </citation>
    <scope>NUCLEOTIDE SEQUENCE</scope>
    <source>
        <strain evidence="1">HN1000</strain>
    </source>
</reference>
<organism evidence="1 2">
    <name type="scientific">Clostridioides difficile</name>
    <name type="common">Peptoclostridium difficile</name>
    <dbReference type="NCBI Taxonomy" id="1496"/>
    <lineage>
        <taxon>Bacteria</taxon>
        <taxon>Bacillati</taxon>
        <taxon>Bacillota</taxon>
        <taxon>Clostridia</taxon>
        <taxon>Peptostreptococcales</taxon>
        <taxon>Peptostreptococcaceae</taxon>
        <taxon>Clostridioides</taxon>
    </lineage>
</organism>
<evidence type="ECO:0000313" key="1">
    <source>
        <dbReference type="EMBL" id="HBH1541646.1"/>
    </source>
</evidence>
<dbReference type="GO" id="GO:0016874">
    <property type="term" value="F:ligase activity"/>
    <property type="evidence" value="ECO:0007669"/>
    <property type="project" value="UniProtKB-KW"/>
</dbReference>
<keyword evidence="1" id="KW-0436">Ligase</keyword>
<name>A0AAN5VJU6_CLODI</name>
<gene>
    <name evidence="1" type="ORF">KRM00_001112</name>
</gene>
<dbReference type="Proteomes" id="UP000878956">
    <property type="component" value="Unassembled WGS sequence"/>
</dbReference>
<comment type="caution">
    <text evidence="1">The sequence shown here is derived from an EMBL/GenBank/DDBJ whole genome shotgun (WGS) entry which is preliminary data.</text>
</comment>
<proteinExistence type="predicted"/>
<evidence type="ECO:0000313" key="2">
    <source>
        <dbReference type="Proteomes" id="UP000878956"/>
    </source>
</evidence>
<dbReference type="AlphaFoldDB" id="A0AAN5VJU6"/>